<sequence length="63" mass="6720">MNQMHGVTVIFTTANPEMVVAHPHAIGVLPKPIYGPDLLSAIEYAIACRKGEAVVPPTCLKHA</sequence>
<dbReference type="RefSeq" id="WP_183940969.1">
    <property type="nucleotide sequence ID" value="NZ_JACHBI010000023.1"/>
</dbReference>
<organism evidence="1 2">
    <name type="scientific">Rhizobium paranaense</name>
    <dbReference type="NCBI Taxonomy" id="1650438"/>
    <lineage>
        <taxon>Bacteria</taxon>
        <taxon>Pseudomonadati</taxon>
        <taxon>Pseudomonadota</taxon>
        <taxon>Alphaproteobacteria</taxon>
        <taxon>Hyphomicrobiales</taxon>
        <taxon>Rhizobiaceae</taxon>
        <taxon>Rhizobium/Agrobacterium group</taxon>
        <taxon>Rhizobium</taxon>
    </lineage>
</organism>
<name>A0A7W8XY39_9HYPH</name>
<dbReference type="AlphaFoldDB" id="A0A7W8XY39"/>
<reference evidence="1 2" key="1">
    <citation type="submission" date="2020-08" db="EMBL/GenBank/DDBJ databases">
        <title>Genomic Encyclopedia of Type Strains, Phase IV (KMG-V): Genome sequencing to study the core and pangenomes of soil and plant-associated prokaryotes.</title>
        <authorList>
            <person name="Whitman W."/>
        </authorList>
    </citation>
    <scope>NUCLEOTIDE SEQUENCE [LARGE SCALE GENOMIC DNA]</scope>
    <source>
        <strain evidence="1 2">SEMIA 4064</strain>
    </source>
</reference>
<accession>A0A7W8XY39</accession>
<evidence type="ECO:0000313" key="2">
    <source>
        <dbReference type="Proteomes" id="UP000549882"/>
    </source>
</evidence>
<proteinExistence type="predicted"/>
<gene>
    <name evidence="1" type="ORF">GGD50_006361</name>
</gene>
<dbReference type="Proteomes" id="UP000549882">
    <property type="component" value="Unassembled WGS sequence"/>
</dbReference>
<protein>
    <recommendedName>
        <fullName evidence="3">Response regulatory domain-containing protein</fullName>
    </recommendedName>
</protein>
<keyword evidence="2" id="KW-1185">Reference proteome</keyword>
<evidence type="ECO:0008006" key="3">
    <source>
        <dbReference type="Google" id="ProtNLM"/>
    </source>
</evidence>
<evidence type="ECO:0000313" key="1">
    <source>
        <dbReference type="EMBL" id="MBB5577706.1"/>
    </source>
</evidence>
<dbReference type="EMBL" id="JACHBI010000023">
    <property type="protein sequence ID" value="MBB5577706.1"/>
    <property type="molecule type" value="Genomic_DNA"/>
</dbReference>
<comment type="caution">
    <text evidence="1">The sequence shown here is derived from an EMBL/GenBank/DDBJ whole genome shotgun (WGS) entry which is preliminary data.</text>
</comment>